<dbReference type="InterPro" id="IPR029069">
    <property type="entry name" value="HotDog_dom_sf"/>
</dbReference>
<dbReference type="SUPFAM" id="SSF54637">
    <property type="entry name" value="Thioesterase/thiol ester dehydrase-isomerase"/>
    <property type="match status" value="1"/>
</dbReference>
<evidence type="ECO:0008006" key="3">
    <source>
        <dbReference type="Google" id="ProtNLM"/>
    </source>
</evidence>
<reference evidence="1" key="1">
    <citation type="submission" date="2023-04" db="EMBL/GenBank/DDBJ databases">
        <title>Black Yeasts Isolated from many extreme environments.</title>
        <authorList>
            <person name="Coleine C."/>
            <person name="Stajich J.E."/>
            <person name="Selbmann L."/>
        </authorList>
    </citation>
    <scope>NUCLEOTIDE SEQUENCE</scope>
    <source>
        <strain evidence="1">CCFEE 5312</strain>
    </source>
</reference>
<dbReference type="AlphaFoldDB" id="A0AAJ0GG85"/>
<dbReference type="Proteomes" id="UP001271007">
    <property type="component" value="Unassembled WGS sequence"/>
</dbReference>
<dbReference type="InterPro" id="IPR052061">
    <property type="entry name" value="PTE-AB_protein"/>
</dbReference>
<gene>
    <name evidence="1" type="ORF">LTR09_001966</name>
</gene>
<evidence type="ECO:0000313" key="2">
    <source>
        <dbReference type="Proteomes" id="UP001271007"/>
    </source>
</evidence>
<name>A0AAJ0GG85_9PEZI</name>
<sequence length="313" mass="33824">MAPTKSRIDGTTGSQSYAYRNSIAATSSKPYHYEKEPWAACIRTVGLDLRCDKGTREDGILMADLNRRIDEHFKVKVLRGKCLGVAKQLKGKEGGWLEVLPLPVELDETSEGDHNLISQMQGAKGLGVERLFWDRGEQRLVAVVWFGGSLCGWPGVTHGGAIAIALAEKLSMAAALAENTNSDALAAATPQRMPGTGNHAKMLAPASTPDEPAQLSLGYLKPTYANQFYVIRVTPAQSENKDAGLTPEPYGGAEYEGTLETEDGKVCVKARAKFSPSTAVQRAEEEVVGAAKEGYEKFKASFWASRQKNSQMG</sequence>
<dbReference type="PANTHER" id="PTHR47260:SF1">
    <property type="entry name" value="UPF0644 PROTEIN PB2B4.06"/>
    <property type="match status" value="1"/>
</dbReference>
<evidence type="ECO:0000313" key="1">
    <source>
        <dbReference type="EMBL" id="KAK3056928.1"/>
    </source>
</evidence>
<protein>
    <recommendedName>
        <fullName evidence="3">Thioesterase domain-containing protein</fullName>
    </recommendedName>
</protein>
<organism evidence="1 2">
    <name type="scientific">Extremus antarcticus</name>
    <dbReference type="NCBI Taxonomy" id="702011"/>
    <lineage>
        <taxon>Eukaryota</taxon>
        <taxon>Fungi</taxon>
        <taxon>Dikarya</taxon>
        <taxon>Ascomycota</taxon>
        <taxon>Pezizomycotina</taxon>
        <taxon>Dothideomycetes</taxon>
        <taxon>Dothideomycetidae</taxon>
        <taxon>Mycosphaerellales</taxon>
        <taxon>Extremaceae</taxon>
        <taxon>Extremus</taxon>
    </lineage>
</organism>
<keyword evidence="2" id="KW-1185">Reference proteome</keyword>
<accession>A0AAJ0GG85</accession>
<proteinExistence type="predicted"/>
<dbReference type="PANTHER" id="PTHR47260">
    <property type="entry name" value="UPF0644 PROTEIN PB2B4.06"/>
    <property type="match status" value="1"/>
</dbReference>
<dbReference type="EMBL" id="JAWDJX010000004">
    <property type="protein sequence ID" value="KAK3056928.1"/>
    <property type="molecule type" value="Genomic_DNA"/>
</dbReference>
<dbReference type="Gene3D" id="3.10.129.10">
    <property type="entry name" value="Hotdog Thioesterase"/>
    <property type="match status" value="1"/>
</dbReference>
<comment type="caution">
    <text evidence="1">The sequence shown here is derived from an EMBL/GenBank/DDBJ whole genome shotgun (WGS) entry which is preliminary data.</text>
</comment>